<accession>A0AAN9QA21</accession>
<dbReference type="Proteomes" id="UP001367508">
    <property type="component" value="Unassembled WGS sequence"/>
</dbReference>
<feature type="region of interest" description="Disordered" evidence="1">
    <location>
        <begin position="93"/>
        <end position="118"/>
    </location>
</feature>
<gene>
    <name evidence="2" type="ORF">VNO77_26921</name>
</gene>
<evidence type="ECO:0000313" key="3">
    <source>
        <dbReference type="Proteomes" id="UP001367508"/>
    </source>
</evidence>
<keyword evidence="3" id="KW-1185">Reference proteome</keyword>
<reference evidence="2 3" key="1">
    <citation type="submission" date="2024-01" db="EMBL/GenBank/DDBJ databases">
        <title>The genomes of 5 underutilized Papilionoideae crops provide insights into root nodulation and disease resistanc.</title>
        <authorList>
            <person name="Jiang F."/>
        </authorList>
    </citation>
    <scope>NUCLEOTIDE SEQUENCE [LARGE SCALE GENOMIC DNA]</scope>
    <source>
        <strain evidence="2">LVBAO_FW01</strain>
        <tissue evidence="2">Leaves</tissue>
    </source>
</reference>
<sequence>MDVDSGLSGRASIIHDRDYASLMTYYPSDHGVSMKILWVEDLKLERLRSFLGPLMLSSSEPFLGTFLQRKIHEAPPTLFLLCASFLKAKIPEAKDEERRPCGSRSSIRSSPLEEKESSSSPFSLFAFLFVFSVFQN</sequence>
<evidence type="ECO:0000256" key="1">
    <source>
        <dbReference type="SAM" id="MobiDB-lite"/>
    </source>
</evidence>
<organism evidence="2 3">
    <name type="scientific">Canavalia gladiata</name>
    <name type="common">Sword bean</name>
    <name type="synonym">Dolichos gladiatus</name>
    <dbReference type="NCBI Taxonomy" id="3824"/>
    <lineage>
        <taxon>Eukaryota</taxon>
        <taxon>Viridiplantae</taxon>
        <taxon>Streptophyta</taxon>
        <taxon>Embryophyta</taxon>
        <taxon>Tracheophyta</taxon>
        <taxon>Spermatophyta</taxon>
        <taxon>Magnoliopsida</taxon>
        <taxon>eudicotyledons</taxon>
        <taxon>Gunneridae</taxon>
        <taxon>Pentapetalae</taxon>
        <taxon>rosids</taxon>
        <taxon>fabids</taxon>
        <taxon>Fabales</taxon>
        <taxon>Fabaceae</taxon>
        <taxon>Papilionoideae</taxon>
        <taxon>50 kb inversion clade</taxon>
        <taxon>NPAAA clade</taxon>
        <taxon>indigoferoid/millettioid clade</taxon>
        <taxon>Phaseoleae</taxon>
        <taxon>Canavalia</taxon>
    </lineage>
</organism>
<proteinExistence type="predicted"/>
<dbReference type="EMBL" id="JAYMYQ010000006">
    <property type="protein sequence ID" value="KAK7323448.1"/>
    <property type="molecule type" value="Genomic_DNA"/>
</dbReference>
<dbReference type="AlphaFoldDB" id="A0AAN9QA21"/>
<name>A0AAN9QA21_CANGL</name>
<comment type="caution">
    <text evidence="2">The sequence shown here is derived from an EMBL/GenBank/DDBJ whole genome shotgun (WGS) entry which is preliminary data.</text>
</comment>
<protein>
    <submittedName>
        <fullName evidence="2">Uncharacterized protein</fullName>
    </submittedName>
</protein>
<evidence type="ECO:0000313" key="2">
    <source>
        <dbReference type="EMBL" id="KAK7323448.1"/>
    </source>
</evidence>